<dbReference type="EMBL" id="AP028911">
    <property type="protein sequence ID" value="BES92601.1"/>
    <property type="molecule type" value="Genomic_DNA"/>
</dbReference>
<sequence length="71" mass="7722">MLRVVKEGVESNAGLRMFAWGQTEGEWLPERGKTGVGRRGNIPYPSHLLLDRADVFNNASRKGNPTAAVAA</sequence>
<proteinExistence type="predicted"/>
<keyword evidence="2" id="KW-1185">Reference proteome</keyword>
<name>A0ABN7AK20_9HEMI</name>
<organism evidence="1 2">
    <name type="scientific">Nesidiocoris tenuis</name>
    <dbReference type="NCBI Taxonomy" id="355587"/>
    <lineage>
        <taxon>Eukaryota</taxon>
        <taxon>Metazoa</taxon>
        <taxon>Ecdysozoa</taxon>
        <taxon>Arthropoda</taxon>
        <taxon>Hexapoda</taxon>
        <taxon>Insecta</taxon>
        <taxon>Pterygota</taxon>
        <taxon>Neoptera</taxon>
        <taxon>Paraneoptera</taxon>
        <taxon>Hemiptera</taxon>
        <taxon>Heteroptera</taxon>
        <taxon>Panheteroptera</taxon>
        <taxon>Cimicomorpha</taxon>
        <taxon>Miridae</taxon>
        <taxon>Dicyphina</taxon>
        <taxon>Nesidiocoris</taxon>
    </lineage>
</organism>
<accession>A0ABN7AK20</accession>
<evidence type="ECO:0000313" key="1">
    <source>
        <dbReference type="EMBL" id="BES92601.1"/>
    </source>
</evidence>
<reference evidence="1 2" key="1">
    <citation type="submission" date="2023-09" db="EMBL/GenBank/DDBJ databases">
        <title>Nesidiocoris tenuis whole genome shotgun sequence.</title>
        <authorList>
            <person name="Shibata T."/>
            <person name="Shimoda M."/>
            <person name="Kobayashi T."/>
            <person name="Uehara T."/>
        </authorList>
    </citation>
    <scope>NUCLEOTIDE SEQUENCE [LARGE SCALE GENOMIC DNA]</scope>
    <source>
        <strain evidence="1 2">Japan</strain>
    </source>
</reference>
<protein>
    <submittedName>
        <fullName evidence="1">Uncharacterized protein</fullName>
    </submittedName>
</protein>
<dbReference type="Proteomes" id="UP001307889">
    <property type="component" value="Chromosome 3"/>
</dbReference>
<gene>
    <name evidence="1" type="ORF">NTJ_05411</name>
</gene>
<evidence type="ECO:0000313" key="2">
    <source>
        <dbReference type="Proteomes" id="UP001307889"/>
    </source>
</evidence>